<organism evidence="1 2">
    <name type="scientific">Anaeromyxobacter diazotrophicus</name>
    <dbReference type="NCBI Taxonomy" id="2590199"/>
    <lineage>
        <taxon>Bacteria</taxon>
        <taxon>Pseudomonadati</taxon>
        <taxon>Myxococcota</taxon>
        <taxon>Myxococcia</taxon>
        <taxon>Myxococcales</taxon>
        <taxon>Cystobacterineae</taxon>
        <taxon>Anaeromyxobacteraceae</taxon>
        <taxon>Anaeromyxobacter</taxon>
    </lineage>
</organism>
<gene>
    <name evidence="1" type="ORF">AMYX_33800</name>
</gene>
<reference evidence="2" key="1">
    <citation type="journal article" date="2020" name="Appl. Environ. Microbiol.">
        <title>Diazotrophic Anaeromyxobacter Isolates from Soils.</title>
        <authorList>
            <person name="Masuda Y."/>
            <person name="Yamanaka H."/>
            <person name="Xu Z.X."/>
            <person name="Shiratori Y."/>
            <person name="Aono T."/>
            <person name="Amachi S."/>
            <person name="Senoo K."/>
            <person name="Itoh H."/>
        </authorList>
    </citation>
    <scope>NUCLEOTIDE SEQUENCE [LARGE SCALE GENOMIC DNA]</scope>
    <source>
        <strain evidence="2">R267</strain>
    </source>
</reference>
<evidence type="ECO:0000313" key="1">
    <source>
        <dbReference type="EMBL" id="GEJ58639.1"/>
    </source>
</evidence>
<dbReference type="AlphaFoldDB" id="A0A7I9VRD4"/>
<protein>
    <submittedName>
        <fullName evidence="1">Uncharacterized protein</fullName>
    </submittedName>
</protein>
<accession>A0A7I9VRD4</accession>
<proteinExistence type="predicted"/>
<keyword evidence="2" id="KW-1185">Reference proteome</keyword>
<dbReference type="Proteomes" id="UP000503640">
    <property type="component" value="Unassembled WGS sequence"/>
</dbReference>
<name>A0A7I9VRD4_9BACT</name>
<dbReference type="EMBL" id="BJTG01000008">
    <property type="protein sequence ID" value="GEJ58639.1"/>
    <property type="molecule type" value="Genomic_DNA"/>
</dbReference>
<sequence>MANGDRWERWGVSYTTREGRPVLSEESIWQLELLHPEAVERTPEGALYLHLDQTYLVTAIPGRAFRALVPAERPRRVAPR</sequence>
<dbReference type="RefSeq" id="WP_176067381.1">
    <property type="nucleotide sequence ID" value="NZ_BJTG01000008.1"/>
</dbReference>
<comment type="caution">
    <text evidence="1">The sequence shown here is derived from an EMBL/GenBank/DDBJ whole genome shotgun (WGS) entry which is preliminary data.</text>
</comment>
<evidence type="ECO:0000313" key="2">
    <source>
        <dbReference type="Proteomes" id="UP000503640"/>
    </source>
</evidence>